<protein>
    <recommendedName>
        <fullName evidence="8">Probable membrane transporter protein</fullName>
    </recommendedName>
</protein>
<keyword evidence="3" id="KW-0813">Transport</keyword>
<evidence type="ECO:0000313" key="10">
    <source>
        <dbReference type="Proteomes" id="UP000032604"/>
    </source>
</evidence>
<name>A0A0D5CGT0_9MICO</name>
<dbReference type="PATRIC" id="fig|33014.5.peg.952"/>
<dbReference type="KEGG" id="cmh:VO01_04555"/>
<evidence type="ECO:0000256" key="8">
    <source>
        <dbReference type="RuleBase" id="RU363041"/>
    </source>
</evidence>
<comment type="subcellular location">
    <subcellularLocation>
        <location evidence="1 8">Cell membrane</location>
        <topology evidence="1 8">Multi-pass membrane protein</topology>
    </subcellularLocation>
</comment>
<dbReference type="InterPro" id="IPR002781">
    <property type="entry name" value="TM_pro_TauE-like"/>
</dbReference>
<dbReference type="EMBL" id="CP011043">
    <property type="protein sequence ID" value="AJW78500.1"/>
    <property type="molecule type" value="Genomic_DNA"/>
</dbReference>
<dbReference type="Pfam" id="PF01925">
    <property type="entry name" value="TauE"/>
    <property type="match status" value="1"/>
</dbReference>
<dbReference type="InterPro" id="IPR052017">
    <property type="entry name" value="TSUP"/>
</dbReference>
<proteinExistence type="inferred from homology"/>
<reference evidence="9 10" key="1">
    <citation type="journal article" date="2015" name="Genome Announc.">
        <title>Complete Genome Sequence of Clavibacter michiganensis subsp. insidiosus R1-1 Using PacBio Single-Molecule Real-Time Technology.</title>
        <authorList>
            <person name="Lu Y."/>
            <person name="Samac D.A."/>
            <person name="Glazebrook J."/>
            <person name="Ishimaru C.A."/>
        </authorList>
    </citation>
    <scope>NUCLEOTIDE SEQUENCE [LARGE SCALE GENOMIC DNA]</scope>
    <source>
        <strain evidence="9 10">R1-1</strain>
    </source>
</reference>
<dbReference type="OrthoDB" id="3872971at2"/>
<gene>
    <name evidence="9" type="ORF">VO01_04555</name>
</gene>
<evidence type="ECO:0000256" key="1">
    <source>
        <dbReference type="ARBA" id="ARBA00004651"/>
    </source>
</evidence>
<keyword evidence="5 8" id="KW-0812">Transmembrane</keyword>
<feature type="transmembrane region" description="Helical" evidence="8">
    <location>
        <begin position="224"/>
        <end position="242"/>
    </location>
</feature>
<evidence type="ECO:0000256" key="5">
    <source>
        <dbReference type="ARBA" id="ARBA00022692"/>
    </source>
</evidence>
<dbReference type="Proteomes" id="UP000032604">
    <property type="component" value="Chromosome"/>
</dbReference>
<organism evidence="9 10">
    <name type="scientific">Clavibacter michiganensis subsp. insidiosus</name>
    <dbReference type="NCBI Taxonomy" id="33014"/>
    <lineage>
        <taxon>Bacteria</taxon>
        <taxon>Bacillati</taxon>
        <taxon>Actinomycetota</taxon>
        <taxon>Actinomycetes</taxon>
        <taxon>Micrococcales</taxon>
        <taxon>Microbacteriaceae</taxon>
        <taxon>Clavibacter</taxon>
    </lineage>
</organism>
<evidence type="ECO:0000256" key="6">
    <source>
        <dbReference type="ARBA" id="ARBA00022989"/>
    </source>
</evidence>
<dbReference type="HOGENOM" id="CLU_054750_6_0_11"/>
<dbReference type="AlphaFoldDB" id="A0A0D5CGT0"/>
<evidence type="ECO:0000256" key="4">
    <source>
        <dbReference type="ARBA" id="ARBA00022475"/>
    </source>
</evidence>
<evidence type="ECO:0000313" key="9">
    <source>
        <dbReference type="EMBL" id="AJW78500.1"/>
    </source>
</evidence>
<comment type="similarity">
    <text evidence="2 8">Belongs to the 4-toluene sulfonate uptake permease (TSUP) (TC 2.A.102) family.</text>
</comment>
<keyword evidence="6 8" id="KW-1133">Transmembrane helix</keyword>
<evidence type="ECO:0000256" key="3">
    <source>
        <dbReference type="ARBA" id="ARBA00022448"/>
    </source>
</evidence>
<feature type="transmembrane region" description="Helical" evidence="8">
    <location>
        <begin position="94"/>
        <end position="112"/>
    </location>
</feature>
<evidence type="ECO:0000256" key="7">
    <source>
        <dbReference type="ARBA" id="ARBA00023136"/>
    </source>
</evidence>
<feature type="transmembrane region" description="Helical" evidence="8">
    <location>
        <begin position="68"/>
        <end position="88"/>
    </location>
</feature>
<dbReference type="PANTHER" id="PTHR30269:SF37">
    <property type="entry name" value="MEMBRANE TRANSPORTER PROTEIN"/>
    <property type="match status" value="1"/>
</dbReference>
<evidence type="ECO:0000256" key="2">
    <source>
        <dbReference type="ARBA" id="ARBA00009142"/>
    </source>
</evidence>
<keyword evidence="4 8" id="KW-1003">Cell membrane</keyword>
<dbReference type="GO" id="GO:0005886">
    <property type="term" value="C:plasma membrane"/>
    <property type="evidence" value="ECO:0007669"/>
    <property type="project" value="UniProtKB-SubCell"/>
</dbReference>
<feature type="transmembrane region" description="Helical" evidence="8">
    <location>
        <begin position="25"/>
        <end position="56"/>
    </location>
</feature>
<dbReference type="PANTHER" id="PTHR30269">
    <property type="entry name" value="TRANSMEMBRANE PROTEIN YFCA"/>
    <property type="match status" value="1"/>
</dbReference>
<keyword evidence="7 8" id="KW-0472">Membrane</keyword>
<feature type="transmembrane region" description="Helical" evidence="8">
    <location>
        <begin position="192"/>
        <end position="212"/>
    </location>
</feature>
<sequence length="245" mass="24679">MIAPVLVAVFVGAVAQRVTGLGFALVVAPVLVILLGPFDGVMIVNLCSVLSASLILAGVRRDVEWRRYLLLAGPAVVGIVPGALLAYLLPEPALEIGIGVLLVAALTTSLALRRTTRVIDGPGVMAGFGFAAGVMNAAAGIGGPSVSVYAVVSRWEQRGFAATLQPFFLTTGAASLITKLVLAPDRLPDLGAAAWVGIVVTLVAGVGAGTLLAPRIPSRGARTAVVVISFTGAVTAIVKGVGGLV</sequence>
<feature type="transmembrane region" description="Helical" evidence="8">
    <location>
        <begin position="124"/>
        <end position="152"/>
    </location>
</feature>
<accession>A0A0D5CGT0</accession>
<dbReference type="RefSeq" id="WP_045527176.1">
    <property type="nucleotide sequence ID" value="NZ_CP011043.1"/>
</dbReference>